<sequence length="318" mass="35002">MTQAASPAYRGIIPPIITPLKDRDTLDVAGLERLVEHMLGGGVHGIFALGTTGEAPSLSYRLRREMVERTCKLVAGRVPVLVGITDTSFVESVELARFSAEQGVKAVVLSAPYYFPVGQPELVEYVEDLVPELPLPVFLYNMPSHTKVTFELDTVRRAMQLPGVVGLKDSSGNMVYYHQLVRELAQRPDWSLLVGPEELLGESVLLGGHGGVCGGANLCPRLYVALYEAAVRNDVHRVMELHAQVMRISCTVYKVGRYGSAFIKSVKCALSVLGICDDFLAEPFHRFREQERERVGAFLTEFGITRDRAWPAAANLVS</sequence>
<comment type="similarity">
    <text evidence="3">Belongs to the DapA family.</text>
</comment>
<dbReference type="GO" id="GO:0019262">
    <property type="term" value="P:N-acetylneuraminate catabolic process"/>
    <property type="evidence" value="ECO:0007669"/>
    <property type="project" value="TreeGrafter"/>
</dbReference>
<keyword evidence="7" id="KW-1185">Reference proteome</keyword>
<protein>
    <submittedName>
        <fullName evidence="6">4-hydroxy-tetrahydrodipicolinate synthase</fullName>
    </submittedName>
</protein>
<evidence type="ECO:0000313" key="6">
    <source>
        <dbReference type="EMBL" id="RBP46074.1"/>
    </source>
</evidence>
<feature type="binding site" evidence="5">
    <location>
        <position position="212"/>
    </location>
    <ligand>
        <name>pyruvate</name>
        <dbReference type="ChEBI" id="CHEBI:15361"/>
    </ligand>
</feature>
<proteinExistence type="inferred from homology"/>
<dbReference type="PRINTS" id="PR00146">
    <property type="entry name" value="DHPICSNTHASE"/>
</dbReference>
<comment type="caution">
    <text evidence="6">The sequence shown here is derived from an EMBL/GenBank/DDBJ whole genome shotgun (WGS) entry which is preliminary data.</text>
</comment>
<dbReference type="PANTHER" id="PTHR42849:SF1">
    <property type="entry name" value="N-ACETYLNEURAMINATE LYASE"/>
    <property type="match status" value="1"/>
</dbReference>
<feature type="active site" description="Proton donor/acceptor" evidence="4">
    <location>
        <position position="140"/>
    </location>
</feature>
<dbReference type="CDD" id="cd00408">
    <property type="entry name" value="DHDPS-like"/>
    <property type="match status" value="1"/>
</dbReference>
<dbReference type="RefSeq" id="WP_113957617.1">
    <property type="nucleotide sequence ID" value="NZ_QNRR01000002.1"/>
</dbReference>
<feature type="active site" description="Schiff-base intermediate with substrate" evidence="4">
    <location>
        <position position="168"/>
    </location>
</feature>
<evidence type="ECO:0000256" key="3">
    <source>
        <dbReference type="PIRNR" id="PIRNR001365"/>
    </source>
</evidence>
<feature type="binding site" evidence="5">
    <location>
        <position position="52"/>
    </location>
    <ligand>
        <name>pyruvate</name>
        <dbReference type="ChEBI" id="CHEBI:15361"/>
    </ligand>
</feature>
<dbReference type="PANTHER" id="PTHR42849">
    <property type="entry name" value="N-ACETYLNEURAMINATE LYASE"/>
    <property type="match status" value="1"/>
</dbReference>
<evidence type="ECO:0000313" key="7">
    <source>
        <dbReference type="Proteomes" id="UP000253426"/>
    </source>
</evidence>
<dbReference type="Gene3D" id="3.20.20.70">
    <property type="entry name" value="Aldolase class I"/>
    <property type="match status" value="1"/>
</dbReference>
<reference evidence="6 7" key="1">
    <citation type="submission" date="2018-06" db="EMBL/GenBank/DDBJ databases">
        <title>Genomic Encyclopedia of Type Strains, Phase IV (KMG-IV): sequencing the most valuable type-strain genomes for metagenomic binning, comparative biology and taxonomic classification.</title>
        <authorList>
            <person name="Goeker M."/>
        </authorList>
    </citation>
    <scope>NUCLEOTIDE SEQUENCE [LARGE SCALE GENOMIC DNA]</scope>
    <source>
        <strain evidence="6 7">DSM 25532</strain>
    </source>
</reference>
<evidence type="ECO:0000256" key="2">
    <source>
        <dbReference type="ARBA" id="ARBA00023270"/>
    </source>
</evidence>
<dbReference type="OrthoDB" id="9771791at2"/>
<keyword evidence="2" id="KW-0704">Schiff base</keyword>
<dbReference type="SMART" id="SM01130">
    <property type="entry name" value="DHDPS"/>
    <property type="match status" value="1"/>
</dbReference>
<evidence type="ECO:0000256" key="1">
    <source>
        <dbReference type="ARBA" id="ARBA00023239"/>
    </source>
</evidence>
<dbReference type="GO" id="GO:0008747">
    <property type="term" value="F:N-acetylneuraminate lyase activity"/>
    <property type="evidence" value="ECO:0007669"/>
    <property type="project" value="TreeGrafter"/>
</dbReference>
<dbReference type="Proteomes" id="UP000253426">
    <property type="component" value="Unassembled WGS sequence"/>
</dbReference>
<keyword evidence="1 3" id="KW-0456">Lyase</keyword>
<evidence type="ECO:0000256" key="4">
    <source>
        <dbReference type="PIRSR" id="PIRSR001365-1"/>
    </source>
</evidence>
<dbReference type="PROSITE" id="PS00666">
    <property type="entry name" value="DHDPS_2"/>
    <property type="match status" value="1"/>
</dbReference>
<dbReference type="PIRSF" id="PIRSF001365">
    <property type="entry name" value="DHDPS"/>
    <property type="match status" value="1"/>
</dbReference>
<dbReference type="EMBL" id="QNRR01000002">
    <property type="protein sequence ID" value="RBP46074.1"/>
    <property type="molecule type" value="Genomic_DNA"/>
</dbReference>
<dbReference type="SUPFAM" id="SSF51569">
    <property type="entry name" value="Aldolase"/>
    <property type="match status" value="1"/>
</dbReference>
<dbReference type="InterPro" id="IPR013785">
    <property type="entry name" value="Aldolase_TIM"/>
</dbReference>
<dbReference type="InterPro" id="IPR002220">
    <property type="entry name" value="DapA-like"/>
</dbReference>
<dbReference type="AlphaFoldDB" id="A0A366HT22"/>
<dbReference type="Pfam" id="PF00701">
    <property type="entry name" value="DHDPS"/>
    <property type="match status" value="1"/>
</dbReference>
<name>A0A366HT22_9BACT</name>
<gene>
    <name evidence="6" type="ORF">DES53_102460</name>
</gene>
<dbReference type="GO" id="GO:0005829">
    <property type="term" value="C:cytosol"/>
    <property type="evidence" value="ECO:0007669"/>
    <property type="project" value="TreeGrafter"/>
</dbReference>
<dbReference type="InterPro" id="IPR020625">
    <property type="entry name" value="Schiff_base-form_aldolases_AS"/>
</dbReference>
<evidence type="ECO:0000256" key="5">
    <source>
        <dbReference type="PIRSR" id="PIRSR001365-2"/>
    </source>
</evidence>
<accession>A0A366HT22</accession>
<organism evidence="6 7">
    <name type="scientific">Roseimicrobium gellanilyticum</name>
    <dbReference type="NCBI Taxonomy" id="748857"/>
    <lineage>
        <taxon>Bacteria</taxon>
        <taxon>Pseudomonadati</taxon>
        <taxon>Verrucomicrobiota</taxon>
        <taxon>Verrucomicrobiia</taxon>
        <taxon>Verrucomicrobiales</taxon>
        <taxon>Verrucomicrobiaceae</taxon>
        <taxon>Roseimicrobium</taxon>
    </lineage>
</organism>